<dbReference type="RefSeq" id="WP_042489594.1">
    <property type="nucleotide sequence ID" value="NZ_BBPI01000070.1"/>
</dbReference>
<organism evidence="1 2">
    <name type="scientific">Sphingomonas parapaucimobilis NBRC 15100</name>
    <dbReference type="NCBI Taxonomy" id="1219049"/>
    <lineage>
        <taxon>Bacteria</taxon>
        <taxon>Pseudomonadati</taxon>
        <taxon>Pseudomonadota</taxon>
        <taxon>Alphaproteobacteria</taxon>
        <taxon>Sphingomonadales</taxon>
        <taxon>Sphingomonadaceae</taxon>
        <taxon>Sphingomonas</taxon>
    </lineage>
</organism>
<dbReference type="Pfam" id="PF07704">
    <property type="entry name" value="PSK_trans_fac"/>
    <property type="match status" value="1"/>
</dbReference>
<proteinExistence type="predicted"/>
<dbReference type="Proteomes" id="UP000032305">
    <property type="component" value="Unassembled WGS sequence"/>
</dbReference>
<name>A0A0A1WAM6_9SPHN</name>
<gene>
    <name evidence="1" type="ORF">SP5_070_00770</name>
</gene>
<dbReference type="InterPro" id="IPR011660">
    <property type="entry name" value="VapB-like"/>
</dbReference>
<evidence type="ECO:0000313" key="1">
    <source>
        <dbReference type="EMBL" id="GAM01994.1"/>
    </source>
</evidence>
<protein>
    <submittedName>
        <fullName evidence="1">Uncharacterized protein</fullName>
    </submittedName>
</protein>
<dbReference type="AlphaFoldDB" id="A0A0A1WAM6"/>
<dbReference type="EMBL" id="BBPI01000070">
    <property type="protein sequence ID" value="GAM01994.1"/>
    <property type="molecule type" value="Genomic_DNA"/>
</dbReference>
<keyword evidence="2" id="KW-1185">Reference proteome</keyword>
<sequence length="89" mass="9819">MAERDPYPPLTLGTETREQVARAAERLGVSEEEAIRRALAELLANRLAAQPERRPLRDVIAELHRTSSLPPPTGIVIDKAFYDDLSGGL</sequence>
<reference evidence="1 2" key="1">
    <citation type="submission" date="2014-11" db="EMBL/GenBank/DDBJ databases">
        <title>Whole genome shotgun sequence of Sphingomonas parapaucimobilis NBRC 15100.</title>
        <authorList>
            <person name="Katano-Makiyama Y."/>
            <person name="Hosoyama A."/>
            <person name="Hashimoto M."/>
            <person name="Hosoyama Y."/>
            <person name="Noguchi M."/>
            <person name="Numata M."/>
            <person name="Tsuchikane K."/>
            <person name="Hirakata S."/>
            <person name="Uohara A."/>
            <person name="Shimodaira J."/>
            <person name="Ohji S."/>
            <person name="Ichikawa N."/>
            <person name="Kimura A."/>
            <person name="Yamazoe A."/>
            <person name="Fujita N."/>
        </authorList>
    </citation>
    <scope>NUCLEOTIDE SEQUENCE [LARGE SCALE GENOMIC DNA]</scope>
    <source>
        <strain evidence="1 2">NBRC 15100</strain>
    </source>
</reference>
<accession>A0A0A1WAM6</accession>
<dbReference type="OrthoDB" id="9814421at2"/>
<evidence type="ECO:0000313" key="2">
    <source>
        <dbReference type="Proteomes" id="UP000032305"/>
    </source>
</evidence>
<comment type="caution">
    <text evidence="1">The sequence shown here is derived from an EMBL/GenBank/DDBJ whole genome shotgun (WGS) entry which is preliminary data.</text>
</comment>
<dbReference type="CDD" id="cd21631">
    <property type="entry name" value="RHH_CopG_NikR-like"/>
    <property type="match status" value="1"/>
</dbReference>